<feature type="transmembrane region" description="Helical" evidence="2">
    <location>
        <begin position="376"/>
        <end position="395"/>
    </location>
</feature>
<evidence type="ECO:0000313" key="4">
    <source>
        <dbReference type="Proteomes" id="UP000199167"/>
    </source>
</evidence>
<sequence>MIGWIALSVWPVIGIILFNKLKLPAAICSTIFGGFLLLPERIGLDLPVLPTLDKHSIPVVTALIMTSIVLLRPRQWTHTNPGWVPRSIVVLAFIVLLFIGTFGTVLTNQDPLVYGSRYLSGMKLYDGFSFSLSIVITLIPLIIARKALASPQAQRTLLIALAVSALAYSAPALWEIRMSPQLHRQIYGFFQHSFNQQIRAGGFRSMVFLSHGLTLSMFFCLAILASAALARTSGPAKRIRWWALVGFLTVVLILNKTLGALAITLLVLPLMILLRARAQLLVAACIAGIVMTYPLLRAANVIPVDRVVALAESIDPARASSLSFRLRNEDILLEKARERPFFGWGGWSRNRVYNDAGRDLSVTDGVWVIHFGVGGWFRYIGFFGLLCWPIIALFISKRDRLDPYSAALALILAAKLLDMIPNAGSDPYVWLIVGSLIGRLELASLKTGTSKQDPDVAPNSKPQYRRKLTEPPEGEPDSSAETPVTRDISYTRAKTIRHRRTSS</sequence>
<feature type="transmembrane region" description="Helical" evidence="2">
    <location>
        <begin position="55"/>
        <end position="71"/>
    </location>
</feature>
<proteinExistence type="predicted"/>
<accession>A0A1I0RT26</accession>
<evidence type="ECO:0000256" key="1">
    <source>
        <dbReference type="SAM" id="MobiDB-lite"/>
    </source>
</evidence>
<feature type="transmembrane region" description="Helical" evidence="2">
    <location>
        <begin position="278"/>
        <end position="296"/>
    </location>
</feature>
<gene>
    <name evidence="3" type="ORF">SAMN04488515_3189</name>
</gene>
<keyword evidence="2" id="KW-0812">Transmembrane</keyword>
<protein>
    <recommendedName>
        <fullName evidence="5">O-antigen ligase like membrane protein</fullName>
    </recommendedName>
</protein>
<feature type="transmembrane region" description="Helical" evidence="2">
    <location>
        <begin position="241"/>
        <end position="272"/>
    </location>
</feature>
<organism evidence="3 4">
    <name type="scientific">Cognatiyoonia koreensis</name>
    <dbReference type="NCBI Taxonomy" id="364200"/>
    <lineage>
        <taxon>Bacteria</taxon>
        <taxon>Pseudomonadati</taxon>
        <taxon>Pseudomonadota</taxon>
        <taxon>Alphaproteobacteria</taxon>
        <taxon>Rhodobacterales</taxon>
        <taxon>Paracoccaceae</taxon>
        <taxon>Cognatiyoonia</taxon>
    </lineage>
</organism>
<evidence type="ECO:0000256" key="2">
    <source>
        <dbReference type="SAM" id="Phobius"/>
    </source>
</evidence>
<evidence type="ECO:0008006" key="5">
    <source>
        <dbReference type="Google" id="ProtNLM"/>
    </source>
</evidence>
<dbReference type="STRING" id="364200.SAMN04488515_3189"/>
<keyword evidence="2" id="KW-0472">Membrane</keyword>
<feature type="compositionally biased region" description="Basic residues" evidence="1">
    <location>
        <begin position="494"/>
        <end position="503"/>
    </location>
</feature>
<feature type="transmembrane region" description="Helical" evidence="2">
    <location>
        <begin position="127"/>
        <end position="144"/>
    </location>
</feature>
<feature type="transmembrane region" description="Helical" evidence="2">
    <location>
        <begin position="208"/>
        <end position="229"/>
    </location>
</feature>
<dbReference type="AlphaFoldDB" id="A0A1I0RT26"/>
<reference evidence="3 4" key="1">
    <citation type="submission" date="2016-10" db="EMBL/GenBank/DDBJ databases">
        <authorList>
            <person name="de Groot N.N."/>
        </authorList>
    </citation>
    <scope>NUCLEOTIDE SEQUENCE [LARGE SCALE GENOMIC DNA]</scope>
    <source>
        <strain evidence="3 4">DSM 17925</strain>
    </source>
</reference>
<keyword evidence="4" id="KW-1185">Reference proteome</keyword>
<evidence type="ECO:0000313" key="3">
    <source>
        <dbReference type="EMBL" id="SEW44400.1"/>
    </source>
</evidence>
<feature type="transmembrane region" description="Helical" evidence="2">
    <location>
        <begin position="156"/>
        <end position="174"/>
    </location>
</feature>
<feature type="region of interest" description="Disordered" evidence="1">
    <location>
        <begin position="449"/>
        <end position="503"/>
    </location>
</feature>
<feature type="transmembrane region" description="Helical" evidence="2">
    <location>
        <begin position="83"/>
        <end position="107"/>
    </location>
</feature>
<feature type="transmembrane region" description="Helical" evidence="2">
    <location>
        <begin position="12"/>
        <end position="35"/>
    </location>
</feature>
<name>A0A1I0RT26_9RHOB</name>
<dbReference type="Proteomes" id="UP000199167">
    <property type="component" value="Unassembled WGS sequence"/>
</dbReference>
<dbReference type="EMBL" id="FOIZ01000002">
    <property type="protein sequence ID" value="SEW44400.1"/>
    <property type="molecule type" value="Genomic_DNA"/>
</dbReference>
<dbReference type="OrthoDB" id="7595044at2"/>
<keyword evidence="2" id="KW-1133">Transmembrane helix</keyword>
<dbReference type="RefSeq" id="WP_089996853.1">
    <property type="nucleotide sequence ID" value="NZ_FOIZ01000002.1"/>
</dbReference>